<evidence type="ECO:0000259" key="6">
    <source>
        <dbReference type="PROSITE" id="PS50262"/>
    </source>
</evidence>
<gene>
    <name evidence="7" type="ORF">PMAYCL1PPCAC_26244</name>
</gene>
<feature type="domain" description="G-protein coupled receptors family 1 profile" evidence="6">
    <location>
        <begin position="1"/>
        <end position="198"/>
    </location>
</feature>
<keyword evidence="8" id="KW-1185">Reference proteome</keyword>
<dbReference type="Pfam" id="PF10320">
    <property type="entry name" value="7TM_GPCR_Srsx"/>
    <property type="match status" value="1"/>
</dbReference>
<reference evidence="8" key="1">
    <citation type="submission" date="2022-10" db="EMBL/GenBank/DDBJ databases">
        <title>Genome assembly of Pristionchus species.</title>
        <authorList>
            <person name="Yoshida K."/>
            <person name="Sommer R.J."/>
        </authorList>
    </citation>
    <scope>NUCLEOTIDE SEQUENCE [LARGE SCALE GENOMIC DNA]</scope>
    <source>
        <strain evidence="8">RS5460</strain>
    </source>
</reference>
<dbReference type="SMART" id="SM01381">
    <property type="entry name" value="7TM_GPCR_Srsx"/>
    <property type="match status" value="1"/>
</dbReference>
<protein>
    <recommendedName>
        <fullName evidence="6">G-protein coupled receptors family 1 profile domain-containing protein</fullName>
    </recommendedName>
</protein>
<evidence type="ECO:0000313" key="7">
    <source>
        <dbReference type="EMBL" id="GMR56049.1"/>
    </source>
</evidence>
<evidence type="ECO:0000313" key="8">
    <source>
        <dbReference type="Proteomes" id="UP001328107"/>
    </source>
</evidence>
<dbReference type="InterPro" id="IPR047130">
    <property type="entry name" value="7TM_GPCR_Srsx_nematod"/>
</dbReference>
<evidence type="ECO:0000256" key="1">
    <source>
        <dbReference type="ARBA" id="ARBA00004370"/>
    </source>
</evidence>
<name>A0AAN5D5K8_9BILA</name>
<dbReference type="PANTHER" id="PTHR23360:SF37">
    <property type="entry name" value="G-PROTEIN COUPLED RECEPTORS FAMILY 1 PROFILE DOMAIN-CONTAINING PROTEIN"/>
    <property type="match status" value="1"/>
</dbReference>
<evidence type="ECO:0000256" key="2">
    <source>
        <dbReference type="ARBA" id="ARBA00022692"/>
    </source>
</evidence>
<evidence type="ECO:0000256" key="3">
    <source>
        <dbReference type="ARBA" id="ARBA00022989"/>
    </source>
</evidence>
<feature type="transmembrane region" description="Helical" evidence="5">
    <location>
        <begin position="99"/>
        <end position="123"/>
    </location>
</feature>
<feature type="transmembrane region" description="Helical" evidence="5">
    <location>
        <begin position="57"/>
        <end position="79"/>
    </location>
</feature>
<evidence type="ECO:0000256" key="5">
    <source>
        <dbReference type="SAM" id="Phobius"/>
    </source>
</evidence>
<accession>A0AAN5D5K8</accession>
<dbReference type="PROSITE" id="PS50262">
    <property type="entry name" value="G_PROTEIN_RECEP_F1_2"/>
    <property type="match status" value="1"/>
</dbReference>
<dbReference type="InterPro" id="IPR017452">
    <property type="entry name" value="GPCR_Rhodpsn_7TM"/>
</dbReference>
<dbReference type="AlphaFoldDB" id="A0AAN5D5K8"/>
<feature type="transmembrane region" description="Helical" evidence="5">
    <location>
        <begin position="144"/>
        <end position="169"/>
    </location>
</feature>
<dbReference type="GO" id="GO:0004930">
    <property type="term" value="F:G protein-coupled receptor activity"/>
    <property type="evidence" value="ECO:0007669"/>
    <property type="project" value="InterPro"/>
</dbReference>
<dbReference type="InterPro" id="IPR000276">
    <property type="entry name" value="GPCR_Rhodpsn"/>
</dbReference>
<dbReference type="Gene3D" id="1.20.1070.10">
    <property type="entry name" value="Rhodopsin 7-helix transmembrane proteins"/>
    <property type="match status" value="1"/>
</dbReference>
<keyword evidence="3 5" id="KW-1133">Transmembrane helix</keyword>
<feature type="transmembrane region" description="Helical" evidence="5">
    <location>
        <begin position="12"/>
        <end position="36"/>
    </location>
</feature>
<keyword evidence="4 5" id="KW-0472">Membrane</keyword>
<feature type="transmembrane region" description="Helical" evidence="5">
    <location>
        <begin position="175"/>
        <end position="201"/>
    </location>
</feature>
<keyword evidence="2 5" id="KW-0812">Transmembrane</keyword>
<dbReference type="EMBL" id="BTRK01000005">
    <property type="protein sequence ID" value="GMR56049.1"/>
    <property type="molecule type" value="Genomic_DNA"/>
</dbReference>
<evidence type="ECO:0000256" key="4">
    <source>
        <dbReference type="ARBA" id="ARBA00023136"/>
    </source>
</evidence>
<comment type="subcellular location">
    <subcellularLocation>
        <location evidence="1">Membrane</location>
    </subcellularLocation>
</comment>
<dbReference type="Proteomes" id="UP001328107">
    <property type="component" value="Unassembled WGS sequence"/>
</dbReference>
<dbReference type="SUPFAM" id="SSF81321">
    <property type="entry name" value="Family A G protein-coupled receptor-like"/>
    <property type="match status" value="1"/>
</dbReference>
<organism evidence="7 8">
    <name type="scientific">Pristionchus mayeri</name>
    <dbReference type="NCBI Taxonomy" id="1317129"/>
    <lineage>
        <taxon>Eukaryota</taxon>
        <taxon>Metazoa</taxon>
        <taxon>Ecdysozoa</taxon>
        <taxon>Nematoda</taxon>
        <taxon>Chromadorea</taxon>
        <taxon>Rhabditida</taxon>
        <taxon>Rhabditina</taxon>
        <taxon>Diplogasteromorpha</taxon>
        <taxon>Diplogasteroidea</taxon>
        <taxon>Neodiplogasteridae</taxon>
        <taxon>Pristionchus</taxon>
    </lineage>
</organism>
<dbReference type="InterPro" id="IPR019424">
    <property type="entry name" value="7TM_GPCR_Srsx"/>
</dbReference>
<comment type="caution">
    <text evidence="7">The sequence shown here is derived from an EMBL/GenBank/DDBJ whole genome shotgun (WGS) entry which is preliminary data.</text>
</comment>
<proteinExistence type="predicted"/>
<dbReference type="GO" id="GO:0016020">
    <property type="term" value="C:membrane"/>
    <property type="evidence" value="ECO:0007669"/>
    <property type="project" value="UniProtKB-SubCell"/>
</dbReference>
<feature type="non-terminal residue" evidence="7">
    <location>
        <position position="217"/>
    </location>
</feature>
<sequence length="217" mass="24904">MTRAQCYSSIFVYNYCINHQCCLVLVLVCDIAFCMLRPLKYQTVRVTPYVHLMKIPCYIFSFSFLITGFITMDKEMILACNPPLSYHFSVMEVWRTCYLAINVATVTIYITAIVFTSCCGGLTRASTSKMSAQSLATQRRIIKSLSALLIIFCLSWFMGAIVPMIAIYFRMDPKFIALIQTYAVIPAILSFAQTYYIYFLVSRDYRNAFLRIGLFGF</sequence>
<dbReference type="PANTHER" id="PTHR23360">
    <property type="entry name" value="G-PROTEIN COUPLED RECEPTORS FAMILY 1 PROFILE DOMAIN-CONTAINING PROTEIN-RELATED"/>
    <property type="match status" value="1"/>
</dbReference>